<reference evidence="3" key="1">
    <citation type="journal article" date="2021" name="J. Hered.">
        <title>Genome Assembly of Salicaceae Populus deltoides (Eastern Cottonwood) I-69 Based on Nanopore Sequencing and Hi-C Technologies.</title>
        <authorList>
            <person name="Bai S."/>
            <person name="Wu H."/>
            <person name="Zhang J."/>
            <person name="Pan Z."/>
            <person name="Zhao W."/>
            <person name="Li Z."/>
            <person name="Tong C."/>
        </authorList>
    </citation>
    <scope>NUCLEOTIDE SEQUENCE</scope>
    <source>
        <tissue evidence="3">Leaf</tissue>
    </source>
</reference>
<keyword evidence="4" id="KW-1185">Reference proteome</keyword>
<sequence>MAISIFAFVTSWLTPGSLFLFLNIMIVTIVLASRYGTHNKPVHEYQHLARAPSLLQRVKSIDYFSFYNFPPAQEPQNTTQEHDPPQLERAPSLLQRVKSIDYLSFYKFPPAQEPENTTQEHDPPQLERAPSLLERVKSINFSSLYYSSGPEETTQRLPAQTRSDADPVSHDHDHHVKRIQSEHMVRATKRQVKMKKSASEKAVSLDLAEEVEREKVERRRPATTRASEKTVMIGDEEVDAKADEEVDAKADDFINRFKQQLKLQRLESLLRYKEMLKGKKKI</sequence>
<evidence type="ECO:0000313" key="3">
    <source>
        <dbReference type="EMBL" id="KAH8505340.1"/>
    </source>
</evidence>
<evidence type="ECO:0000313" key="4">
    <source>
        <dbReference type="Proteomes" id="UP000807159"/>
    </source>
</evidence>
<dbReference type="Proteomes" id="UP000807159">
    <property type="component" value="Chromosome 6"/>
</dbReference>
<dbReference type="PANTHER" id="PTHR33098">
    <property type="entry name" value="COTTON FIBER (DUF761)"/>
    <property type="match status" value="1"/>
</dbReference>
<feature type="compositionally biased region" description="Polar residues" evidence="1">
    <location>
        <begin position="147"/>
        <end position="162"/>
    </location>
</feature>
<dbReference type="Pfam" id="PF05553">
    <property type="entry name" value="DUF761"/>
    <property type="match status" value="1"/>
</dbReference>
<organism evidence="3 4">
    <name type="scientific">Populus deltoides</name>
    <name type="common">Eastern poplar</name>
    <name type="synonym">Eastern cottonwood</name>
    <dbReference type="NCBI Taxonomy" id="3696"/>
    <lineage>
        <taxon>Eukaryota</taxon>
        <taxon>Viridiplantae</taxon>
        <taxon>Streptophyta</taxon>
        <taxon>Embryophyta</taxon>
        <taxon>Tracheophyta</taxon>
        <taxon>Spermatophyta</taxon>
        <taxon>Magnoliopsida</taxon>
        <taxon>eudicotyledons</taxon>
        <taxon>Gunneridae</taxon>
        <taxon>Pentapetalae</taxon>
        <taxon>rosids</taxon>
        <taxon>fabids</taxon>
        <taxon>Malpighiales</taxon>
        <taxon>Salicaceae</taxon>
        <taxon>Saliceae</taxon>
        <taxon>Populus</taxon>
    </lineage>
</organism>
<dbReference type="InterPro" id="IPR025520">
    <property type="entry name" value="DUF4408"/>
</dbReference>
<protein>
    <recommendedName>
        <fullName evidence="2">DUF4408 domain-containing protein</fullName>
    </recommendedName>
</protein>
<feature type="domain" description="DUF4408" evidence="2">
    <location>
        <begin position="4"/>
        <end position="35"/>
    </location>
</feature>
<accession>A0A8T2YJQ0</accession>
<dbReference type="PANTHER" id="PTHR33098:SF57">
    <property type="entry name" value="DUF4408 DOMAIN PROTEIN"/>
    <property type="match status" value="1"/>
</dbReference>
<gene>
    <name evidence="3" type="ORF">H0E87_012551</name>
</gene>
<name>A0A8T2YJQ0_POPDE</name>
<comment type="caution">
    <text evidence="3">The sequence shown here is derived from an EMBL/GenBank/DDBJ whole genome shotgun (WGS) entry which is preliminary data.</text>
</comment>
<dbReference type="InterPro" id="IPR008480">
    <property type="entry name" value="DUF761_pln"/>
</dbReference>
<dbReference type="EMBL" id="JACEGQ020000006">
    <property type="protein sequence ID" value="KAH8505340.1"/>
    <property type="molecule type" value="Genomic_DNA"/>
</dbReference>
<proteinExistence type="predicted"/>
<dbReference type="AlphaFoldDB" id="A0A8T2YJQ0"/>
<evidence type="ECO:0000256" key="1">
    <source>
        <dbReference type="SAM" id="MobiDB-lite"/>
    </source>
</evidence>
<feature type="region of interest" description="Disordered" evidence="1">
    <location>
        <begin position="147"/>
        <end position="172"/>
    </location>
</feature>
<feature type="compositionally biased region" description="Basic and acidic residues" evidence="1">
    <location>
        <begin position="163"/>
        <end position="172"/>
    </location>
</feature>
<evidence type="ECO:0000259" key="2">
    <source>
        <dbReference type="Pfam" id="PF14364"/>
    </source>
</evidence>
<dbReference type="Pfam" id="PF14364">
    <property type="entry name" value="DUF4408"/>
    <property type="match status" value="1"/>
</dbReference>